<dbReference type="RefSeq" id="WP_130880770.1">
    <property type="nucleotide sequence ID" value="NZ_JAGIOH010000001.1"/>
</dbReference>
<dbReference type="EMBL" id="JAGIOH010000001">
    <property type="protein sequence ID" value="MBP2401399.1"/>
    <property type="molecule type" value="Genomic_DNA"/>
</dbReference>
<keyword evidence="3" id="KW-1185">Reference proteome</keyword>
<organism evidence="2 3">
    <name type="scientific">Streptomyces syringium</name>
    <dbReference type="NCBI Taxonomy" id="76729"/>
    <lineage>
        <taxon>Bacteria</taxon>
        <taxon>Bacillati</taxon>
        <taxon>Actinomycetota</taxon>
        <taxon>Actinomycetes</taxon>
        <taxon>Kitasatosporales</taxon>
        <taxon>Streptomycetaceae</taxon>
        <taxon>Streptomyces</taxon>
    </lineage>
</organism>
<sequence>MNATAAAGLLHLIAAEPTLLAAAPAAAGEADLDHRARHEDHPCLGCGSMARCAIIVDSATAGPRWLDLCSACWHVVRRANDLTGEE</sequence>
<comment type="caution">
    <text evidence="2">The sequence shown here is derived from an EMBL/GenBank/DDBJ whole genome shotgun (WGS) entry which is preliminary data.</text>
</comment>
<evidence type="ECO:0000313" key="3">
    <source>
        <dbReference type="Proteomes" id="UP001519291"/>
    </source>
</evidence>
<evidence type="ECO:0000256" key="1">
    <source>
        <dbReference type="SAM" id="SignalP"/>
    </source>
</evidence>
<feature type="signal peptide" evidence="1">
    <location>
        <begin position="1"/>
        <end position="21"/>
    </location>
</feature>
<name>A0ABS4XY15_9ACTN</name>
<gene>
    <name evidence="2" type="ORF">JO379_000868</name>
</gene>
<dbReference type="Proteomes" id="UP001519291">
    <property type="component" value="Unassembled WGS sequence"/>
</dbReference>
<reference evidence="2 3" key="1">
    <citation type="submission" date="2021-03" db="EMBL/GenBank/DDBJ databases">
        <title>Sequencing the genomes of 1000 actinobacteria strains.</title>
        <authorList>
            <person name="Klenk H.-P."/>
        </authorList>
    </citation>
    <scope>NUCLEOTIDE SEQUENCE [LARGE SCALE GENOMIC DNA]</scope>
    <source>
        <strain evidence="2 3">DSM 41480</strain>
    </source>
</reference>
<keyword evidence="1" id="KW-0732">Signal</keyword>
<dbReference type="GeneID" id="91567739"/>
<proteinExistence type="predicted"/>
<feature type="chain" id="PRO_5047368901" evidence="1">
    <location>
        <begin position="22"/>
        <end position="86"/>
    </location>
</feature>
<evidence type="ECO:0000313" key="2">
    <source>
        <dbReference type="EMBL" id="MBP2401399.1"/>
    </source>
</evidence>
<accession>A0ABS4XY15</accession>
<protein>
    <submittedName>
        <fullName evidence="2">Formate dehydrogenase maturation protein FdhE</fullName>
    </submittedName>
</protein>